<name>A0ABT5EA32_9BACT</name>
<evidence type="ECO:0000313" key="2">
    <source>
        <dbReference type="EMBL" id="MDC0722706.1"/>
    </source>
</evidence>
<keyword evidence="3" id="KW-1185">Reference proteome</keyword>
<dbReference type="Proteomes" id="UP001221686">
    <property type="component" value="Unassembled WGS sequence"/>
</dbReference>
<accession>A0ABT5EA32</accession>
<feature type="compositionally biased region" description="Low complexity" evidence="1">
    <location>
        <begin position="36"/>
        <end position="57"/>
    </location>
</feature>
<evidence type="ECO:0000256" key="1">
    <source>
        <dbReference type="SAM" id="MobiDB-lite"/>
    </source>
</evidence>
<dbReference type="RefSeq" id="WP_272091246.1">
    <property type="nucleotide sequence ID" value="NZ_JAQNDL010000004.1"/>
</dbReference>
<proteinExistence type="predicted"/>
<dbReference type="EMBL" id="JAQNDL010000004">
    <property type="protein sequence ID" value="MDC0722706.1"/>
    <property type="molecule type" value="Genomic_DNA"/>
</dbReference>
<dbReference type="InterPro" id="IPR036056">
    <property type="entry name" value="Fibrinogen-like_C"/>
</dbReference>
<dbReference type="NCBIfam" id="NF040941">
    <property type="entry name" value="GGGWT_bact"/>
    <property type="match status" value="1"/>
</dbReference>
<reference evidence="2 3" key="1">
    <citation type="submission" date="2022-11" db="EMBL/GenBank/DDBJ databases">
        <title>Minimal conservation of predation-associated metabolite biosynthetic gene clusters underscores biosynthetic potential of Myxococcota including descriptions for ten novel species: Archangium lansinium sp. nov., Myxococcus landrumus sp. nov., Nannocystis bai.</title>
        <authorList>
            <person name="Ahearne A."/>
            <person name="Stevens C."/>
            <person name="Dowd S."/>
        </authorList>
    </citation>
    <scope>NUCLEOTIDE SEQUENCE [LARGE SCALE GENOMIC DNA]</scope>
    <source>
        <strain evidence="2 3">BB15-2</strain>
    </source>
</reference>
<gene>
    <name evidence="2" type="ORF">POL25_37805</name>
</gene>
<protein>
    <submittedName>
        <fullName evidence="2">Fibrinogen-like YCDxxxxGGGW domain-containing protein</fullName>
    </submittedName>
</protein>
<organism evidence="2 3">
    <name type="scientific">Nannocystis bainbridge</name>
    <dbReference type="NCBI Taxonomy" id="2995303"/>
    <lineage>
        <taxon>Bacteria</taxon>
        <taxon>Pseudomonadati</taxon>
        <taxon>Myxococcota</taxon>
        <taxon>Polyangia</taxon>
        <taxon>Nannocystales</taxon>
        <taxon>Nannocystaceae</taxon>
        <taxon>Nannocystis</taxon>
    </lineage>
</organism>
<sequence>MHPRISPRVQIGVLGRCGLALLLAGCLDRNAGQNDPTLPASSTSSGPGSDGSTTYPGIMTTTVDPGHGDSDSGSTTDAGPDPCGNGKIDPPELCDQGEANADDAECTSACRWNVCGDGLIKAGDELCDDGKHKNGKYGQCGRYCDDWAPRCGDSMVQADEGETCDDPNPHYGCLADCSRASSCLEIKNSFGDAVPTGLYVLRREDLMFTAWCDMEADGGGYSFLKYASGTVLDLDTFLPQPLTAAEAEQKCATWGLRLLAPRSDRHLRAAFIAASATDFGAVHDTGDYTPNLDVDSDVAGYLSILGIYPVTPGQSCVGKPLNSEDCPQWALKPDPANPDLDQPYWVSDKIFAGQPGTTNCAGCSLFYDWKLDVQPPVLTGYFAFPMNGKGASSSHFLCEVGDKLGPPT</sequence>
<dbReference type="SUPFAM" id="SSF56496">
    <property type="entry name" value="Fibrinogen C-terminal domain-like"/>
    <property type="match status" value="1"/>
</dbReference>
<feature type="region of interest" description="Disordered" evidence="1">
    <location>
        <begin position="35"/>
        <end position="91"/>
    </location>
</feature>
<evidence type="ECO:0000313" key="3">
    <source>
        <dbReference type="Proteomes" id="UP001221686"/>
    </source>
</evidence>
<comment type="caution">
    <text evidence="2">The sequence shown here is derived from an EMBL/GenBank/DDBJ whole genome shotgun (WGS) entry which is preliminary data.</text>
</comment>